<comment type="similarity">
    <text evidence="2">Belongs to the acyl-CoA dehydrogenase family.</text>
</comment>
<dbReference type="InterPro" id="IPR036250">
    <property type="entry name" value="AcylCo_DH-like_C"/>
</dbReference>
<dbReference type="Gene3D" id="1.20.140.10">
    <property type="entry name" value="Butyryl-CoA Dehydrogenase, subunit A, domain 3"/>
    <property type="match status" value="1"/>
</dbReference>
<sequence>MDFSISEEQLQLRDAVKRFCDGEYPPEMRGQQVSADMRRERWGMMAELGLIGLAVSETCGGSDLGMVEQMGVLEELGRCLSPEPYLSTAVISGSLINALGTSEQQQRWLAPIAMGQLRVAFALDEPRERYAYQASLMECRLTLEGEDYRLSGEKSLVLDGADADAYVVAAQHDGALQLLVVPADAVGLTRTTGSTLDSREIATLCFADVLISSGQVLAEGERAECALQAVLDRTSAALCAESVGAMTELVEQTREFLKVRKQFGAVLGKFQVLQHRFVDMVIALEQSRSMAAVAAMAVDEADAEKSRKLVSAARVSVARAARLISKEAVQMHGAMGMTDECQVGHYVKRLMVAERLFGDISHQLQNFAKSTATAA</sequence>
<dbReference type="PANTHER" id="PTHR43884">
    <property type="entry name" value="ACYL-COA DEHYDROGENASE"/>
    <property type="match status" value="1"/>
</dbReference>
<dbReference type="SUPFAM" id="SSF47203">
    <property type="entry name" value="Acyl-CoA dehydrogenase C-terminal domain-like"/>
    <property type="match status" value="1"/>
</dbReference>
<keyword evidence="4" id="KW-0274">FAD</keyword>
<evidence type="ECO:0000313" key="8">
    <source>
        <dbReference type="EMBL" id="NYS76454.1"/>
    </source>
</evidence>
<dbReference type="Pfam" id="PF02771">
    <property type="entry name" value="Acyl-CoA_dh_N"/>
    <property type="match status" value="1"/>
</dbReference>
<dbReference type="PANTHER" id="PTHR43884:SF20">
    <property type="entry name" value="ACYL-COA DEHYDROGENASE FADE28"/>
    <property type="match status" value="1"/>
</dbReference>
<dbReference type="InterPro" id="IPR009100">
    <property type="entry name" value="AcylCoA_DH/oxidase_NM_dom_sf"/>
</dbReference>
<feature type="domain" description="Acyl-CoA dehydrogenase/oxidase C-terminal" evidence="6">
    <location>
        <begin position="229"/>
        <end position="369"/>
    </location>
</feature>
<dbReference type="InterPro" id="IPR009075">
    <property type="entry name" value="AcylCo_DH/oxidase_C"/>
</dbReference>
<dbReference type="EMBL" id="JACCDE010000002">
    <property type="protein sequence ID" value="NYS76454.1"/>
    <property type="molecule type" value="Genomic_DNA"/>
</dbReference>
<evidence type="ECO:0000256" key="5">
    <source>
        <dbReference type="ARBA" id="ARBA00023002"/>
    </source>
</evidence>
<dbReference type="Gene3D" id="2.40.110.10">
    <property type="entry name" value="Butyryl-CoA Dehydrogenase, subunit A, domain 2"/>
    <property type="match status" value="1"/>
</dbReference>
<keyword evidence="9" id="KW-1185">Reference proteome</keyword>
<protein>
    <submittedName>
        <fullName evidence="8">Acyl-CoA dehydrogenase family protein</fullName>
    </submittedName>
</protein>
<evidence type="ECO:0000259" key="6">
    <source>
        <dbReference type="Pfam" id="PF00441"/>
    </source>
</evidence>
<accession>A0A7Z0RWP5</accession>
<dbReference type="SUPFAM" id="SSF56645">
    <property type="entry name" value="Acyl-CoA dehydrogenase NM domain-like"/>
    <property type="match status" value="1"/>
</dbReference>
<reference evidence="8 9" key="1">
    <citation type="journal article" date="2003" name="Extremophiles">
        <title>Halomonas glaciei sp. nov. isolated from fast ice of Adelie Land, Antarctica.</title>
        <authorList>
            <person name="Reddy G.S."/>
            <person name="Raghavan P.U."/>
            <person name="Sarita N.B."/>
            <person name="Prakash J.S."/>
            <person name="Nagesh N."/>
            <person name="Delille D."/>
            <person name="Shivaji S."/>
        </authorList>
    </citation>
    <scope>NUCLEOTIDE SEQUENCE [LARGE SCALE GENOMIC DNA]</scope>
    <source>
        <strain evidence="8 9">DD39</strain>
    </source>
</reference>
<evidence type="ECO:0000256" key="2">
    <source>
        <dbReference type="ARBA" id="ARBA00009347"/>
    </source>
</evidence>
<dbReference type="GO" id="GO:0050660">
    <property type="term" value="F:flavin adenine dinucleotide binding"/>
    <property type="evidence" value="ECO:0007669"/>
    <property type="project" value="InterPro"/>
</dbReference>
<dbReference type="InterPro" id="IPR037069">
    <property type="entry name" value="AcylCoA_DH/ox_N_sf"/>
</dbReference>
<dbReference type="Pfam" id="PF00441">
    <property type="entry name" value="Acyl-CoA_dh_1"/>
    <property type="match status" value="1"/>
</dbReference>
<keyword evidence="5" id="KW-0560">Oxidoreductase</keyword>
<evidence type="ECO:0000313" key="9">
    <source>
        <dbReference type="Proteomes" id="UP000526892"/>
    </source>
</evidence>
<dbReference type="GO" id="GO:0003995">
    <property type="term" value="F:acyl-CoA dehydrogenase activity"/>
    <property type="evidence" value="ECO:0007669"/>
    <property type="project" value="TreeGrafter"/>
</dbReference>
<organism evidence="8 9">
    <name type="scientific">Vreelandella glaciei</name>
    <dbReference type="NCBI Taxonomy" id="186761"/>
    <lineage>
        <taxon>Bacteria</taxon>
        <taxon>Pseudomonadati</taxon>
        <taxon>Pseudomonadota</taxon>
        <taxon>Gammaproteobacteria</taxon>
        <taxon>Oceanospirillales</taxon>
        <taxon>Halomonadaceae</taxon>
        <taxon>Vreelandella</taxon>
    </lineage>
</organism>
<name>A0A7Z0RWP5_9GAMM</name>
<keyword evidence="3" id="KW-0285">Flavoprotein</keyword>
<dbReference type="InterPro" id="IPR013786">
    <property type="entry name" value="AcylCoA_DH/ox_N"/>
</dbReference>
<gene>
    <name evidence="8" type="ORF">HZS80_01720</name>
</gene>
<dbReference type="Proteomes" id="UP000526892">
    <property type="component" value="Unassembled WGS sequence"/>
</dbReference>
<proteinExistence type="inferred from homology"/>
<dbReference type="RefSeq" id="WP_179914965.1">
    <property type="nucleotide sequence ID" value="NZ_JACCDE010000002.1"/>
</dbReference>
<dbReference type="CDD" id="cd00567">
    <property type="entry name" value="ACAD"/>
    <property type="match status" value="1"/>
</dbReference>
<dbReference type="Gene3D" id="1.10.540.10">
    <property type="entry name" value="Acyl-CoA dehydrogenase/oxidase, N-terminal domain"/>
    <property type="match status" value="1"/>
</dbReference>
<evidence type="ECO:0000256" key="4">
    <source>
        <dbReference type="ARBA" id="ARBA00022827"/>
    </source>
</evidence>
<feature type="domain" description="Acyl-CoA dehydrogenase/oxidase N-terminal" evidence="7">
    <location>
        <begin position="6"/>
        <end position="115"/>
    </location>
</feature>
<dbReference type="AlphaFoldDB" id="A0A7Z0RWP5"/>
<comment type="caution">
    <text evidence="8">The sequence shown here is derived from an EMBL/GenBank/DDBJ whole genome shotgun (WGS) entry which is preliminary data.</text>
</comment>
<evidence type="ECO:0000256" key="1">
    <source>
        <dbReference type="ARBA" id="ARBA00001974"/>
    </source>
</evidence>
<comment type="cofactor">
    <cofactor evidence="1">
        <name>FAD</name>
        <dbReference type="ChEBI" id="CHEBI:57692"/>
    </cofactor>
</comment>
<evidence type="ECO:0000259" key="7">
    <source>
        <dbReference type="Pfam" id="PF02771"/>
    </source>
</evidence>
<dbReference type="InterPro" id="IPR046373">
    <property type="entry name" value="Acyl-CoA_Oxase/DH_mid-dom_sf"/>
</dbReference>
<evidence type="ECO:0000256" key="3">
    <source>
        <dbReference type="ARBA" id="ARBA00022630"/>
    </source>
</evidence>